<dbReference type="AlphaFoldDB" id="A0AAV9SP52"/>
<dbReference type="EMBL" id="JAHHUM010000052">
    <property type="protein sequence ID" value="KAK5623085.1"/>
    <property type="molecule type" value="Genomic_DNA"/>
</dbReference>
<reference evidence="1 2" key="1">
    <citation type="submission" date="2021-06" db="EMBL/GenBank/DDBJ databases">
        <authorList>
            <person name="Palmer J.M."/>
        </authorList>
    </citation>
    <scope>NUCLEOTIDE SEQUENCE [LARGE SCALE GENOMIC DNA]</scope>
    <source>
        <strain evidence="1 2">MEX-2019</strain>
        <tissue evidence="1">Muscle</tissue>
    </source>
</reference>
<accession>A0AAV9SP52</accession>
<sequence>MEHPTAGHIAVPGPAVRFGSFCLSGPTPPPLIGQHTVQVLRDTLSYSDDVIKELLESRTVAQNEVC</sequence>
<proteinExistence type="predicted"/>
<keyword evidence="2" id="KW-1185">Reference proteome</keyword>
<name>A0AAV9SP52_9TELE</name>
<protein>
    <submittedName>
        <fullName evidence="1">Uncharacterized protein</fullName>
    </submittedName>
</protein>
<gene>
    <name evidence="1" type="ORF">CRENBAI_019974</name>
</gene>
<dbReference type="SUPFAM" id="SSF89796">
    <property type="entry name" value="CoA-transferase family III (CaiB/BaiF)"/>
    <property type="match status" value="1"/>
</dbReference>
<evidence type="ECO:0000313" key="2">
    <source>
        <dbReference type="Proteomes" id="UP001311232"/>
    </source>
</evidence>
<organism evidence="1 2">
    <name type="scientific">Crenichthys baileyi</name>
    <name type="common">White River springfish</name>
    <dbReference type="NCBI Taxonomy" id="28760"/>
    <lineage>
        <taxon>Eukaryota</taxon>
        <taxon>Metazoa</taxon>
        <taxon>Chordata</taxon>
        <taxon>Craniata</taxon>
        <taxon>Vertebrata</taxon>
        <taxon>Euteleostomi</taxon>
        <taxon>Actinopterygii</taxon>
        <taxon>Neopterygii</taxon>
        <taxon>Teleostei</taxon>
        <taxon>Neoteleostei</taxon>
        <taxon>Acanthomorphata</taxon>
        <taxon>Ovalentaria</taxon>
        <taxon>Atherinomorphae</taxon>
        <taxon>Cyprinodontiformes</taxon>
        <taxon>Goodeidae</taxon>
        <taxon>Crenichthys</taxon>
    </lineage>
</organism>
<comment type="caution">
    <text evidence="1">The sequence shown here is derived from an EMBL/GenBank/DDBJ whole genome shotgun (WGS) entry which is preliminary data.</text>
</comment>
<dbReference type="Proteomes" id="UP001311232">
    <property type="component" value="Unassembled WGS sequence"/>
</dbReference>
<dbReference type="InterPro" id="IPR023606">
    <property type="entry name" value="CoA-Trfase_III_dom_1_sf"/>
</dbReference>
<dbReference type="Gene3D" id="3.40.50.10540">
    <property type="entry name" value="Crotonobetainyl-coa:carnitine coa-transferase, domain 1"/>
    <property type="match status" value="1"/>
</dbReference>
<evidence type="ECO:0000313" key="1">
    <source>
        <dbReference type="EMBL" id="KAK5623085.1"/>
    </source>
</evidence>